<dbReference type="InterPro" id="IPR050437">
    <property type="entry name" value="Ribos_protein_bS1-like"/>
</dbReference>
<dbReference type="GO" id="GO:0003729">
    <property type="term" value="F:mRNA binding"/>
    <property type="evidence" value="ECO:0007669"/>
    <property type="project" value="TreeGrafter"/>
</dbReference>
<feature type="domain" description="S1 motif" evidence="10">
    <location>
        <begin position="216"/>
        <end position="284"/>
    </location>
</feature>
<evidence type="ECO:0000256" key="5">
    <source>
        <dbReference type="ARBA" id="ARBA00023274"/>
    </source>
</evidence>
<proteinExistence type="inferred from homology"/>
<dbReference type="SMART" id="SM00316">
    <property type="entry name" value="S1"/>
    <property type="match status" value="6"/>
</dbReference>
<dbReference type="SUPFAM" id="SSF50249">
    <property type="entry name" value="Nucleic acid-binding proteins"/>
    <property type="match status" value="6"/>
</dbReference>
<name>A0A5C6BRV6_9PLAN</name>
<keyword evidence="4 11" id="KW-0689">Ribosomal protein</keyword>
<comment type="caution">
    <text evidence="11">The sequence shown here is derived from an EMBL/GenBank/DDBJ whole genome shotgun (WGS) entry which is preliminary data.</text>
</comment>
<feature type="region of interest" description="Disordered" evidence="9">
    <location>
        <begin position="544"/>
        <end position="671"/>
    </location>
</feature>
<dbReference type="GO" id="GO:1990904">
    <property type="term" value="C:ribonucleoprotein complex"/>
    <property type="evidence" value="ECO:0007669"/>
    <property type="project" value="UniProtKB-KW"/>
</dbReference>
<dbReference type="CDD" id="cd05688">
    <property type="entry name" value="S1_RPS1_repeat_ec3"/>
    <property type="match status" value="2"/>
</dbReference>
<comment type="similarity">
    <text evidence="1">Belongs to the bacterial ribosomal protein bS1 family.</text>
</comment>
<dbReference type="FunFam" id="2.40.50.140:FF:000011">
    <property type="entry name" value="30S ribosomal protein S1"/>
    <property type="match status" value="2"/>
</dbReference>
<dbReference type="GO" id="GO:0003735">
    <property type="term" value="F:structural constituent of ribosome"/>
    <property type="evidence" value="ECO:0007669"/>
    <property type="project" value="TreeGrafter"/>
</dbReference>
<evidence type="ECO:0000313" key="12">
    <source>
        <dbReference type="Proteomes" id="UP000320735"/>
    </source>
</evidence>
<evidence type="ECO:0000256" key="9">
    <source>
        <dbReference type="SAM" id="MobiDB-lite"/>
    </source>
</evidence>
<evidence type="ECO:0000256" key="4">
    <source>
        <dbReference type="ARBA" id="ARBA00022980"/>
    </source>
</evidence>
<keyword evidence="2" id="KW-0677">Repeat</keyword>
<feature type="domain" description="S1 motif" evidence="10">
    <location>
        <begin position="130"/>
        <end position="195"/>
    </location>
</feature>
<evidence type="ECO:0000256" key="1">
    <source>
        <dbReference type="ARBA" id="ARBA00006767"/>
    </source>
</evidence>
<evidence type="ECO:0000256" key="3">
    <source>
        <dbReference type="ARBA" id="ARBA00022884"/>
    </source>
</evidence>
<feature type="compositionally biased region" description="Acidic residues" evidence="9">
    <location>
        <begin position="603"/>
        <end position="665"/>
    </location>
</feature>
<dbReference type="GO" id="GO:0006412">
    <property type="term" value="P:translation"/>
    <property type="evidence" value="ECO:0007669"/>
    <property type="project" value="TreeGrafter"/>
</dbReference>
<accession>A0A5C6BRV6</accession>
<dbReference type="Gene3D" id="2.40.50.140">
    <property type="entry name" value="Nucleic acid-binding proteins"/>
    <property type="match status" value="6"/>
</dbReference>
<feature type="domain" description="S1 motif" evidence="10">
    <location>
        <begin position="476"/>
        <end position="545"/>
    </location>
</feature>
<dbReference type="PANTHER" id="PTHR10724">
    <property type="entry name" value="30S RIBOSOMAL PROTEIN S1"/>
    <property type="match status" value="1"/>
</dbReference>
<dbReference type="PRINTS" id="PR00681">
    <property type="entry name" value="RIBOSOMALS1"/>
</dbReference>
<feature type="domain" description="S1 motif" evidence="10">
    <location>
        <begin position="48"/>
        <end position="112"/>
    </location>
</feature>
<dbReference type="GO" id="GO:0005840">
    <property type="term" value="C:ribosome"/>
    <property type="evidence" value="ECO:0007669"/>
    <property type="project" value="UniProtKB-KW"/>
</dbReference>
<feature type="domain" description="S1 motif" evidence="10">
    <location>
        <begin position="388"/>
        <end position="458"/>
    </location>
</feature>
<dbReference type="InterPro" id="IPR003029">
    <property type="entry name" value="S1_domain"/>
</dbReference>
<dbReference type="Pfam" id="PF00575">
    <property type="entry name" value="S1"/>
    <property type="match status" value="6"/>
</dbReference>
<protein>
    <recommendedName>
        <fullName evidence="7">Small ribosomal subunit protein bS1</fullName>
    </recommendedName>
    <alternativeName>
        <fullName evidence="8">30S ribosomal protein S1</fullName>
    </alternativeName>
</protein>
<dbReference type="EMBL" id="SJPP01000001">
    <property type="protein sequence ID" value="TWU14487.1"/>
    <property type="molecule type" value="Genomic_DNA"/>
</dbReference>
<dbReference type="PANTHER" id="PTHR10724:SF7">
    <property type="entry name" value="SMALL RIBOSOMAL SUBUNIT PROTEIN BS1C"/>
    <property type="match status" value="1"/>
</dbReference>
<dbReference type="FunFam" id="2.40.50.140:FF:000103">
    <property type="entry name" value="protein RRP5 homolog"/>
    <property type="match status" value="1"/>
</dbReference>
<keyword evidence="12" id="KW-1185">Reference proteome</keyword>
<evidence type="ECO:0000313" key="11">
    <source>
        <dbReference type="EMBL" id="TWU14487.1"/>
    </source>
</evidence>
<comment type="function">
    <text evidence="6">Binds mRNA; thus facilitating recognition of the initiation point. It is needed to translate mRNA with a short Shine-Dalgarno (SD) purine-rich sequence.</text>
</comment>
<evidence type="ECO:0000256" key="7">
    <source>
        <dbReference type="ARBA" id="ARBA00035293"/>
    </source>
</evidence>
<dbReference type="NCBIfam" id="NF004952">
    <property type="entry name" value="PRK06299.1-2"/>
    <property type="match status" value="1"/>
</dbReference>
<evidence type="ECO:0000256" key="8">
    <source>
        <dbReference type="ARBA" id="ARBA00035517"/>
    </source>
</evidence>
<dbReference type="InterPro" id="IPR012340">
    <property type="entry name" value="NA-bd_OB-fold"/>
</dbReference>
<evidence type="ECO:0000256" key="6">
    <source>
        <dbReference type="ARBA" id="ARBA00025604"/>
    </source>
</evidence>
<reference evidence="11 12" key="1">
    <citation type="submission" date="2019-02" db="EMBL/GenBank/DDBJ databases">
        <title>Deep-cultivation of Planctomycetes and their phenomic and genomic characterization uncovers novel biology.</title>
        <authorList>
            <person name="Wiegand S."/>
            <person name="Jogler M."/>
            <person name="Boedeker C."/>
            <person name="Pinto D."/>
            <person name="Vollmers J."/>
            <person name="Rivas-Marin E."/>
            <person name="Kohn T."/>
            <person name="Peeters S.H."/>
            <person name="Heuer A."/>
            <person name="Rast P."/>
            <person name="Oberbeckmann S."/>
            <person name="Bunk B."/>
            <person name="Jeske O."/>
            <person name="Meyerdierks A."/>
            <person name="Storesund J.E."/>
            <person name="Kallscheuer N."/>
            <person name="Luecker S."/>
            <person name="Lage O.M."/>
            <person name="Pohl T."/>
            <person name="Merkel B.J."/>
            <person name="Hornburger P."/>
            <person name="Mueller R.-W."/>
            <person name="Bruemmer F."/>
            <person name="Labrenz M."/>
            <person name="Spormann A.M."/>
            <person name="Op Den Camp H."/>
            <person name="Overmann J."/>
            <person name="Amann R."/>
            <person name="Jetten M.S.M."/>
            <person name="Mascher T."/>
            <person name="Medema M.H."/>
            <person name="Devos D.P."/>
            <person name="Kaster A.-K."/>
            <person name="Ovreas L."/>
            <person name="Rohde M."/>
            <person name="Galperin M.Y."/>
            <person name="Jogler C."/>
        </authorList>
    </citation>
    <scope>NUCLEOTIDE SEQUENCE [LARGE SCALE GENOMIC DNA]</scope>
    <source>
        <strain evidence="11 12">CA54</strain>
    </source>
</reference>
<keyword evidence="5" id="KW-0687">Ribonucleoprotein</keyword>
<keyword evidence="3" id="KW-0694">RNA-binding</keyword>
<gene>
    <name evidence="11" type="primary">rpsA_2</name>
    <name evidence="11" type="ORF">CA54_33340</name>
</gene>
<dbReference type="OrthoDB" id="9804077at2"/>
<sequence>MVDRNLIREFSITDDEFESYFDTALQEGEDDSQEIDAIYREMPSYETGSILTGVVLRQEGTDVLVDVGYKSEGIVPGNEWDADEDFPQPGDSIEVLLEEVEDEMGMVLLSKRKADRIRDWEKVISKHEENDIVTGKVVRKIKGGLLVNIGVNVFLPASQVDIRRPSDIGDYIGRTVQCMILKIDETRRNIVVSRRKLIEDQRQEMKRSLLSRIEVGQIRRGVVKNIADFGAFVDLGGIDGLLHITDITWARINHPSEKLSIDDEIDVMILNVDTEREKIALGLKQKEPSPWDAVEERYPVGDKVSGEVVNVMTYGAFVKLEDGIEGLVHISEMSWTKRINHPNDLVHIGDIVDVMVLGINKEKKEISLGMKQTTPNPWDEVAAKYPPGANIDGTVRNLTNYGAFIEIEEGIDGLLHISDMSWTRKISHASEMLQKGDSIKCQVISVDQERKRIALGLKQLEEDPWEKDIPDRFQPGSIVQGKVTKLTNFGVFVELEDNLEGLLHVSELADHKVENPEDVVKVGEDIEVRILRVDTADRKIGLSRKLSEEEEQAAAADGGTEGGATAGDSAAIREPLKGGIGGGQGPLFSMDSPEAETATAEAATEEAATEEPATEEPATEEPATEEPATEEPAAEEATTEEPVAETAEAEATDTDAEEAPAEEAEEKPVTE</sequence>
<feature type="domain" description="S1 motif" evidence="10">
    <location>
        <begin position="301"/>
        <end position="371"/>
    </location>
</feature>
<dbReference type="PROSITE" id="PS50126">
    <property type="entry name" value="S1"/>
    <property type="match status" value="6"/>
</dbReference>
<evidence type="ECO:0000256" key="2">
    <source>
        <dbReference type="ARBA" id="ARBA00022737"/>
    </source>
</evidence>
<dbReference type="AlphaFoldDB" id="A0A5C6BRV6"/>
<dbReference type="RefSeq" id="WP_146371788.1">
    <property type="nucleotide sequence ID" value="NZ_SJPP01000001.1"/>
</dbReference>
<dbReference type="InterPro" id="IPR035104">
    <property type="entry name" value="Ribosomal_protein_S1-like"/>
</dbReference>
<dbReference type="Proteomes" id="UP000320735">
    <property type="component" value="Unassembled WGS sequence"/>
</dbReference>
<dbReference type="CDD" id="cd04465">
    <property type="entry name" value="S1_RPS1_repeat_ec2_hs2"/>
    <property type="match status" value="1"/>
</dbReference>
<evidence type="ECO:0000259" key="10">
    <source>
        <dbReference type="PROSITE" id="PS50126"/>
    </source>
</evidence>
<organism evidence="11 12">
    <name type="scientific">Symmachiella macrocystis</name>
    <dbReference type="NCBI Taxonomy" id="2527985"/>
    <lineage>
        <taxon>Bacteria</taxon>
        <taxon>Pseudomonadati</taxon>
        <taxon>Planctomycetota</taxon>
        <taxon>Planctomycetia</taxon>
        <taxon>Planctomycetales</taxon>
        <taxon>Planctomycetaceae</taxon>
        <taxon>Symmachiella</taxon>
    </lineage>
</organism>